<keyword evidence="3" id="KW-1185">Reference proteome</keyword>
<dbReference type="Pfam" id="PF01609">
    <property type="entry name" value="DDE_Tnp_1"/>
    <property type="match status" value="1"/>
</dbReference>
<organism evidence="2 3">
    <name type="scientific">Rhodoplanes azumiensis</name>
    <dbReference type="NCBI Taxonomy" id="1897628"/>
    <lineage>
        <taxon>Bacteria</taxon>
        <taxon>Pseudomonadati</taxon>
        <taxon>Pseudomonadota</taxon>
        <taxon>Alphaproteobacteria</taxon>
        <taxon>Hyphomicrobiales</taxon>
        <taxon>Nitrobacteraceae</taxon>
        <taxon>Rhodoplanes</taxon>
    </lineage>
</organism>
<comment type="caution">
    <text evidence="2">The sequence shown here is derived from an EMBL/GenBank/DDBJ whole genome shotgun (WGS) entry which is preliminary data.</text>
</comment>
<gene>
    <name evidence="2" type="ORF">ACFSOX_09000</name>
</gene>
<evidence type="ECO:0000313" key="2">
    <source>
        <dbReference type="EMBL" id="MFD2182287.1"/>
    </source>
</evidence>
<name>A0ABW5AJM2_9BRAD</name>
<protein>
    <submittedName>
        <fullName evidence="2">Transposase</fullName>
    </submittedName>
</protein>
<dbReference type="Proteomes" id="UP001597314">
    <property type="component" value="Unassembled WGS sequence"/>
</dbReference>
<evidence type="ECO:0000259" key="1">
    <source>
        <dbReference type="Pfam" id="PF01609"/>
    </source>
</evidence>
<dbReference type="EMBL" id="JBHUIW010000008">
    <property type="protein sequence ID" value="MFD2182287.1"/>
    <property type="molecule type" value="Genomic_DNA"/>
</dbReference>
<evidence type="ECO:0000313" key="3">
    <source>
        <dbReference type="Proteomes" id="UP001597314"/>
    </source>
</evidence>
<reference evidence="3" key="1">
    <citation type="journal article" date="2019" name="Int. J. Syst. Evol. Microbiol.">
        <title>The Global Catalogue of Microorganisms (GCM) 10K type strain sequencing project: providing services to taxonomists for standard genome sequencing and annotation.</title>
        <authorList>
            <consortium name="The Broad Institute Genomics Platform"/>
            <consortium name="The Broad Institute Genome Sequencing Center for Infectious Disease"/>
            <person name="Wu L."/>
            <person name="Ma J."/>
        </authorList>
    </citation>
    <scope>NUCLEOTIDE SEQUENCE [LARGE SCALE GENOMIC DNA]</scope>
    <source>
        <strain evidence="3">CGMCC 1.6774</strain>
    </source>
</reference>
<feature type="domain" description="Transposase IS4-like" evidence="1">
    <location>
        <begin position="9"/>
        <end position="140"/>
    </location>
</feature>
<dbReference type="InterPro" id="IPR002559">
    <property type="entry name" value="Transposase_11"/>
</dbReference>
<dbReference type="RefSeq" id="WP_378477469.1">
    <property type="nucleotide sequence ID" value="NZ_JBHUIW010000008.1"/>
</dbReference>
<proteinExistence type="predicted"/>
<sequence>MVGRRGKPAVPVSKVHVGADADTSLVEPIAVTAADVADSKAGPAAGPDDPGEVFADCAHRGRQLGDAVRAEGGTPRIAAAALWGRDEAEPLARLDAWNRPIDRVRQRIETIFGTWTRSDGRRRMRWRGMGKATRQIHVPAIADDLTRALTLTAAV</sequence>
<accession>A0ABW5AJM2</accession>